<dbReference type="EMBL" id="JNOM01000015">
    <property type="protein sequence ID" value="KNG90344.1"/>
    <property type="molecule type" value="Genomic_DNA"/>
</dbReference>
<comment type="caution">
    <text evidence="9">The sequence shown here is derived from an EMBL/GenBank/DDBJ whole genome shotgun (WGS) entry which is preliminary data.</text>
</comment>
<gene>
    <name evidence="9" type="ORF">ANOM_001488</name>
</gene>
<dbReference type="AlphaFoldDB" id="A0A0L1JEU7"/>
<feature type="transmembrane region" description="Helical" evidence="7">
    <location>
        <begin position="600"/>
        <end position="622"/>
    </location>
</feature>
<evidence type="ECO:0000256" key="6">
    <source>
        <dbReference type="ARBA" id="ARBA00023136"/>
    </source>
</evidence>
<organism evidence="9 10">
    <name type="scientific">Aspergillus nomiae NRRL (strain ATCC 15546 / NRRL 13137 / CBS 260.88 / M93)</name>
    <dbReference type="NCBI Taxonomy" id="1509407"/>
    <lineage>
        <taxon>Eukaryota</taxon>
        <taxon>Fungi</taxon>
        <taxon>Dikarya</taxon>
        <taxon>Ascomycota</taxon>
        <taxon>Pezizomycotina</taxon>
        <taxon>Eurotiomycetes</taxon>
        <taxon>Eurotiomycetidae</taxon>
        <taxon>Eurotiales</taxon>
        <taxon>Aspergillaceae</taxon>
        <taxon>Aspergillus</taxon>
        <taxon>Aspergillus subgen. Circumdati</taxon>
    </lineage>
</organism>
<feature type="transmembrane region" description="Helical" evidence="7">
    <location>
        <begin position="403"/>
        <end position="424"/>
    </location>
</feature>
<feature type="transmembrane region" description="Helical" evidence="7">
    <location>
        <begin position="572"/>
        <end position="593"/>
    </location>
</feature>
<proteinExistence type="inferred from homology"/>
<evidence type="ECO:0000256" key="1">
    <source>
        <dbReference type="ARBA" id="ARBA00004141"/>
    </source>
</evidence>
<dbReference type="OrthoDB" id="6133115at2759"/>
<name>A0A0L1JEU7_ASPN3</name>
<comment type="similarity">
    <text evidence="2">Belongs to the major facilitator superfamily. Sugar transporter (TC 2.A.1.1) family.</text>
</comment>
<dbReference type="InterPro" id="IPR005829">
    <property type="entry name" value="Sugar_transporter_CS"/>
</dbReference>
<dbReference type="SUPFAM" id="SSF103473">
    <property type="entry name" value="MFS general substrate transporter"/>
    <property type="match status" value="1"/>
</dbReference>
<dbReference type="InterPro" id="IPR020846">
    <property type="entry name" value="MFS_dom"/>
</dbReference>
<evidence type="ECO:0000313" key="10">
    <source>
        <dbReference type="Proteomes" id="UP000037505"/>
    </source>
</evidence>
<keyword evidence="5 7" id="KW-1133">Transmembrane helix</keyword>
<feature type="transmembrane region" description="Helical" evidence="7">
    <location>
        <begin position="272"/>
        <end position="292"/>
    </location>
</feature>
<dbReference type="InterPro" id="IPR050360">
    <property type="entry name" value="MFS_Sugar_Transporters"/>
</dbReference>
<dbReference type="GeneID" id="26803292"/>
<evidence type="ECO:0000256" key="3">
    <source>
        <dbReference type="ARBA" id="ARBA00022448"/>
    </source>
</evidence>
<evidence type="ECO:0000256" key="7">
    <source>
        <dbReference type="SAM" id="Phobius"/>
    </source>
</evidence>
<feature type="transmembrane region" description="Helical" evidence="7">
    <location>
        <begin position="322"/>
        <end position="341"/>
    </location>
</feature>
<dbReference type="Gene3D" id="1.20.1250.20">
    <property type="entry name" value="MFS general substrate transporter like domains"/>
    <property type="match status" value="2"/>
</dbReference>
<protein>
    <recommendedName>
        <fullName evidence="8">Major facilitator superfamily (MFS) profile domain-containing protein</fullName>
    </recommendedName>
</protein>
<keyword evidence="6 7" id="KW-0472">Membrane</keyword>
<comment type="subcellular location">
    <subcellularLocation>
        <location evidence="1">Membrane</location>
        <topology evidence="1">Multi-pass membrane protein</topology>
    </subcellularLocation>
</comment>
<dbReference type="Proteomes" id="UP000037505">
    <property type="component" value="Unassembled WGS sequence"/>
</dbReference>
<dbReference type="PROSITE" id="PS00217">
    <property type="entry name" value="SUGAR_TRANSPORT_2"/>
    <property type="match status" value="1"/>
</dbReference>
<feature type="transmembrane region" description="Helical" evidence="7">
    <location>
        <begin position="642"/>
        <end position="662"/>
    </location>
</feature>
<dbReference type="PANTHER" id="PTHR48022:SF28">
    <property type="entry name" value="MAJOR FACILITATOR SUPERFAMILY (MFS) PROFILE DOMAIN-CONTAINING PROTEIN-RELATED"/>
    <property type="match status" value="1"/>
</dbReference>
<feature type="transmembrane region" description="Helical" evidence="7">
    <location>
        <begin position="669"/>
        <end position="688"/>
    </location>
</feature>
<dbReference type="PANTHER" id="PTHR48022">
    <property type="entry name" value="PLASTIDIC GLUCOSE TRANSPORTER 4"/>
    <property type="match status" value="1"/>
</dbReference>
<dbReference type="PRINTS" id="PR00171">
    <property type="entry name" value="SUGRTRNSPORT"/>
</dbReference>
<dbReference type="Pfam" id="PF17784">
    <property type="entry name" value="Sulfotransfer_4"/>
    <property type="match status" value="1"/>
</dbReference>
<evidence type="ECO:0000256" key="4">
    <source>
        <dbReference type="ARBA" id="ARBA00022692"/>
    </source>
</evidence>
<keyword evidence="4 7" id="KW-0812">Transmembrane</keyword>
<reference evidence="9 10" key="1">
    <citation type="submission" date="2014-06" db="EMBL/GenBank/DDBJ databases">
        <title>The Genome of the Aflatoxigenic Filamentous Fungus Aspergillus nomius.</title>
        <authorList>
            <person name="Moore M.G."/>
            <person name="Shannon B.M."/>
            <person name="Brian M.M."/>
        </authorList>
    </citation>
    <scope>NUCLEOTIDE SEQUENCE [LARGE SCALE GENOMIC DNA]</scope>
    <source>
        <strain evidence="9 10">NRRL 13137</strain>
    </source>
</reference>
<keyword evidence="10" id="KW-1185">Reference proteome</keyword>
<dbReference type="GO" id="GO:0005351">
    <property type="term" value="F:carbohydrate:proton symporter activity"/>
    <property type="evidence" value="ECO:0007669"/>
    <property type="project" value="TreeGrafter"/>
</dbReference>
<dbReference type="InterPro" id="IPR036259">
    <property type="entry name" value="MFS_trans_sf"/>
</dbReference>
<sequence>MEFLERWVYNPATPAKRTRDKPMKVLALGMSRSGTESLSRALRILGYGHVFHGFEMWESTPMLWRSWTMLGRRKWGNAGPADGTPGITREDFDNLLGHCEAITDQPASLFAPELIAAYPEAKVILNRRDVDTWYPSLCTVLRPLTTGVFYHVLPWFNADLYWEAQYVQGCLKPFFHGSWEQHGKWVYEQHSATIRGSVPSDRFLEWTVQDGWEPLCRFLEKDVPAEEFPDGNTVDKTLGAHDNNADKCVAAAALQTLHFKDKMQLWKHDFKGRTLIIAITMASCQAFLLLGFDQGVMAGLVGADNRFGRDFNNPDANMQGNITALYDIGCVLGSIVSYFIGERMGRRMMLMLGGFIMVIGTIILATSDTVAQLIVGRIVTGVGNGMNSSTAPVYQSECSPASYRGALLTLQGTVTILGVVIAYCRLRHPPHPPVVGLPETPRWLVQHDRHEEARAVVAAIEDRPLDDPLVSKTILDIQVGLEEEQKGGPFRFKELFTWGEVQNLRRLLITITIELGQQFTGSNIINYYGPVMFQETMGMDRNLAMILGGCIQCTYLVGSAIPVFLMDRFGRRTLLIICSAGLCLCFVMVSILLSLNRMDCAYGATAFIFIFQIFYGVGWLPVPWFYPAEINTTRVRTRMQAIASGWNWMAVFAVVKITPIAFDNIKWKTFVIFAVLNAAFIPMVYFFYPETKGLELEDIPLLFTKGGITGGVYSSKGGRTVMPGQHAQESRVDEKVEGVAQQVEDVN</sequence>
<evidence type="ECO:0000313" key="9">
    <source>
        <dbReference type="EMBL" id="KNG90344.1"/>
    </source>
</evidence>
<evidence type="ECO:0000256" key="5">
    <source>
        <dbReference type="ARBA" id="ARBA00022989"/>
    </source>
</evidence>
<dbReference type="InterPro" id="IPR040632">
    <property type="entry name" value="Sulfotransfer_4"/>
</dbReference>
<dbReference type="InterPro" id="IPR005828">
    <property type="entry name" value="MFS_sugar_transport-like"/>
</dbReference>
<dbReference type="Pfam" id="PF00083">
    <property type="entry name" value="Sugar_tr"/>
    <property type="match status" value="2"/>
</dbReference>
<dbReference type="InterPro" id="IPR003663">
    <property type="entry name" value="Sugar/inositol_transpt"/>
</dbReference>
<feature type="transmembrane region" description="Helical" evidence="7">
    <location>
        <begin position="348"/>
        <end position="367"/>
    </location>
</feature>
<dbReference type="SUPFAM" id="SSF52540">
    <property type="entry name" value="P-loop containing nucleoside triphosphate hydrolases"/>
    <property type="match status" value="1"/>
</dbReference>
<evidence type="ECO:0000256" key="2">
    <source>
        <dbReference type="ARBA" id="ARBA00010992"/>
    </source>
</evidence>
<evidence type="ECO:0000259" key="8">
    <source>
        <dbReference type="PROSITE" id="PS50850"/>
    </source>
</evidence>
<feature type="domain" description="Major facilitator superfamily (MFS) profile" evidence="8">
    <location>
        <begin position="279"/>
        <end position="692"/>
    </location>
</feature>
<accession>A0A0L1JEU7</accession>
<dbReference type="Gene3D" id="3.40.50.300">
    <property type="entry name" value="P-loop containing nucleotide triphosphate hydrolases"/>
    <property type="match status" value="1"/>
</dbReference>
<dbReference type="RefSeq" id="XP_015411267.1">
    <property type="nucleotide sequence ID" value="XM_015546745.1"/>
</dbReference>
<dbReference type="InterPro" id="IPR027417">
    <property type="entry name" value="P-loop_NTPase"/>
</dbReference>
<dbReference type="PROSITE" id="PS50850">
    <property type="entry name" value="MFS"/>
    <property type="match status" value="1"/>
</dbReference>
<dbReference type="GO" id="GO:0016020">
    <property type="term" value="C:membrane"/>
    <property type="evidence" value="ECO:0007669"/>
    <property type="project" value="UniProtKB-SubCell"/>
</dbReference>
<keyword evidence="3" id="KW-0813">Transport</keyword>
<feature type="transmembrane region" description="Helical" evidence="7">
    <location>
        <begin position="543"/>
        <end position="566"/>
    </location>
</feature>